<dbReference type="CDD" id="cd07989">
    <property type="entry name" value="LPLAT_AGPAT-like"/>
    <property type="match status" value="1"/>
</dbReference>
<keyword evidence="14" id="KW-1185">Reference proteome</keyword>
<sequence>MFPMRVGEWIECGGSPWRDQARALQLRIRDRFRVAVDRRRRWHVESDYSMTLQRWFRRVLSVWADQSPGALASPVRFYRRKVDKDVHVNGDSTFVRMLQALAVPFIGNACYVFMHGLNDVKIYGAEKLHQALKQRPEGKSLITVSNHVAAVDDPLVIASLLPPSVMLNAHDLRWTLCATDRCFRNPLLSAFFHCLKVLPVSRGDGIYQKGMDTALSKLNNGGWVHIFPEGSRSRDGGRTMGAAKRGIGRLVTDADTVPTVIPFVHTGMQEIMPIGTNFPRIGKQVTVLIGDPIFLDDLLIDKDDPQHVSTGILYDAVASRIGRRLQELKVQVDRLALEQSLEVRDYYSVHGREHGCGIWRQVDWEAFGIENYMLEERSQISNGVADDQPMRIHDRSHTTNSPQVIRMGFFDEGGIISRIRGYMNPSELMGFAARGLFINGRIRDESREFVRDVSPLKVWKQFLEGNMFQQWNGLVTDADTVPTVIPFVHTGMQEIMPIGTNFPRIGKQVTVLIGDPIFLDDLLIDKDDPQHVSTGILYDAVASRIGRRLQELVVCMP</sequence>
<dbReference type="InterPro" id="IPR002123">
    <property type="entry name" value="Plipid/glycerol_acylTrfase"/>
</dbReference>
<keyword evidence="3" id="KW-0808">Transferase</keyword>
<dbReference type="InterPro" id="IPR000872">
    <property type="entry name" value="Tafazzin"/>
</dbReference>
<keyword evidence="7" id="KW-0496">Mitochondrion</keyword>
<dbReference type="PRINTS" id="PR00979">
    <property type="entry name" value="TAFAZZIN"/>
</dbReference>
<dbReference type="SMART" id="SM00563">
    <property type="entry name" value="PlsC"/>
    <property type="match status" value="1"/>
</dbReference>
<evidence type="ECO:0000259" key="12">
    <source>
        <dbReference type="SMART" id="SM00563"/>
    </source>
</evidence>
<evidence type="ECO:0000256" key="3">
    <source>
        <dbReference type="ARBA" id="ARBA00022679"/>
    </source>
</evidence>
<evidence type="ECO:0000313" key="13">
    <source>
        <dbReference type="EMBL" id="THU56524.1"/>
    </source>
</evidence>
<comment type="similarity">
    <text evidence="2">Belongs to the taffazin family.</text>
</comment>
<dbReference type="PANTHER" id="PTHR12497:SF0">
    <property type="entry name" value="TAFAZZIN"/>
    <property type="match status" value="1"/>
</dbReference>
<evidence type="ECO:0000256" key="6">
    <source>
        <dbReference type="ARBA" id="ARBA00023098"/>
    </source>
</evidence>
<evidence type="ECO:0000256" key="11">
    <source>
        <dbReference type="ARBA" id="ARBA00047906"/>
    </source>
</evidence>
<gene>
    <name evidence="13" type="ORF">C4D60_Mb11t18130</name>
</gene>
<evidence type="ECO:0000256" key="2">
    <source>
        <dbReference type="ARBA" id="ARBA00010524"/>
    </source>
</evidence>
<dbReference type="STRING" id="52838.A0A4S8J6L8"/>
<dbReference type="GO" id="GO:0005741">
    <property type="term" value="C:mitochondrial outer membrane"/>
    <property type="evidence" value="ECO:0007669"/>
    <property type="project" value="UniProtKB-SubCell"/>
</dbReference>
<reference evidence="13 14" key="1">
    <citation type="journal article" date="2019" name="Nat. Plants">
        <title>Genome sequencing of Musa balbisiana reveals subgenome evolution and function divergence in polyploid bananas.</title>
        <authorList>
            <person name="Yao X."/>
        </authorList>
    </citation>
    <scope>NUCLEOTIDE SEQUENCE [LARGE SCALE GENOMIC DNA]</scope>
    <source>
        <strain evidence="14">cv. DH-PKW</strain>
        <tissue evidence="13">Leaves</tissue>
    </source>
</reference>
<accession>A0A4S8J6L8</accession>
<feature type="domain" description="Phospholipid/glycerol acyltransferase" evidence="12">
    <location>
        <begin position="141"/>
        <end position="268"/>
    </location>
</feature>
<keyword evidence="5" id="KW-0999">Mitochondrion inner membrane</keyword>
<evidence type="ECO:0000313" key="14">
    <source>
        <dbReference type="Proteomes" id="UP000317650"/>
    </source>
</evidence>
<keyword evidence="9" id="KW-0012">Acyltransferase</keyword>
<comment type="subcellular location">
    <subcellularLocation>
        <location evidence="1">Mitochondrion inner membrane</location>
        <topology evidence="1">Peripheral membrane protein</topology>
        <orientation evidence="1">Intermembrane side</orientation>
    </subcellularLocation>
    <subcellularLocation>
        <location evidence="10">Mitochondrion outer membrane</location>
        <topology evidence="10">Peripheral membrane protein</topology>
        <orientation evidence="10">Intermembrane side</orientation>
    </subcellularLocation>
</comment>
<comment type="catalytic activity">
    <reaction evidence="11">
        <text>1'-[1,2-diacyl-sn-glycero-3-phospho],3'-[1-acyl-sn-glycero-3-phospho]-glycerol + a 1,2-diacyl-sn-glycero-3-phosphocholine = a cardiolipin + a 1-acyl-sn-glycero-3-phosphocholine</text>
        <dbReference type="Rhea" id="RHEA:33731"/>
        <dbReference type="ChEBI" id="CHEBI:57643"/>
        <dbReference type="ChEBI" id="CHEBI:58168"/>
        <dbReference type="ChEBI" id="CHEBI:62237"/>
        <dbReference type="ChEBI" id="CHEBI:64743"/>
    </reaction>
    <physiologicalReaction direction="left-to-right" evidence="11">
        <dbReference type="Rhea" id="RHEA:33732"/>
    </physiologicalReaction>
    <physiologicalReaction direction="right-to-left" evidence="11">
        <dbReference type="Rhea" id="RHEA:33733"/>
    </physiologicalReaction>
</comment>
<dbReference type="EMBL" id="PYDT01000007">
    <property type="protein sequence ID" value="THU56524.1"/>
    <property type="molecule type" value="Genomic_DNA"/>
</dbReference>
<evidence type="ECO:0000256" key="1">
    <source>
        <dbReference type="ARBA" id="ARBA00004137"/>
    </source>
</evidence>
<evidence type="ECO:0000256" key="7">
    <source>
        <dbReference type="ARBA" id="ARBA00023128"/>
    </source>
</evidence>
<dbReference type="SUPFAM" id="SSF69593">
    <property type="entry name" value="Glycerol-3-phosphate (1)-acyltransferase"/>
    <property type="match status" value="2"/>
</dbReference>
<keyword evidence="4" id="KW-1000">Mitochondrion outer membrane</keyword>
<evidence type="ECO:0000256" key="8">
    <source>
        <dbReference type="ARBA" id="ARBA00023136"/>
    </source>
</evidence>
<keyword evidence="8" id="KW-0472">Membrane</keyword>
<organism evidence="13 14">
    <name type="scientific">Musa balbisiana</name>
    <name type="common">Banana</name>
    <dbReference type="NCBI Taxonomy" id="52838"/>
    <lineage>
        <taxon>Eukaryota</taxon>
        <taxon>Viridiplantae</taxon>
        <taxon>Streptophyta</taxon>
        <taxon>Embryophyta</taxon>
        <taxon>Tracheophyta</taxon>
        <taxon>Spermatophyta</taxon>
        <taxon>Magnoliopsida</taxon>
        <taxon>Liliopsida</taxon>
        <taxon>Zingiberales</taxon>
        <taxon>Musaceae</taxon>
        <taxon>Musa</taxon>
    </lineage>
</organism>
<evidence type="ECO:0000256" key="5">
    <source>
        <dbReference type="ARBA" id="ARBA00022792"/>
    </source>
</evidence>
<evidence type="ECO:0000256" key="10">
    <source>
        <dbReference type="ARBA" id="ARBA00024323"/>
    </source>
</evidence>
<dbReference type="Proteomes" id="UP000317650">
    <property type="component" value="Chromosome 11"/>
</dbReference>
<evidence type="ECO:0000256" key="9">
    <source>
        <dbReference type="ARBA" id="ARBA00023315"/>
    </source>
</evidence>
<comment type="caution">
    <text evidence="13">The sequence shown here is derived from an EMBL/GenBank/DDBJ whole genome shotgun (WGS) entry which is preliminary data.</text>
</comment>
<name>A0A4S8J6L8_MUSBA</name>
<dbReference type="Pfam" id="PF01553">
    <property type="entry name" value="Acyltransferase"/>
    <property type="match status" value="1"/>
</dbReference>
<proteinExistence type="inferred from homology"/>
<keyword evidence="6" id="KW-0443">Lipid metabolism</keyword>
<dbReference type="GO" id="GO:0005743">
    <property type="term" value="C:mitochondrial inner membrane"/>
    <property type="evidence" value="ECO:0007669"/>
    <property type="project" value="UniProtKB-SubCell"/>
</dbReference>
<dbReference type="PANTHER" id="PTHR12497">
    <property type="entry name" value="TAZ PROTEIN TAFAZZIN"/>
    <property type="match status" value="1"/>
</dbReference>
<dbReference type="GO" id="GO:0008374">
    <property type="term" value="F:O-acyltransferase activity"/>
    <property type="evidence" value="ECO:0007669"/>
    <property type="project" value="TreeGrafter"/>
</dbReference>
<evidence type="ECO:0000256" key="4">
    <source>
        <dbReference type="ARBA" id="ARBA00022787"/>
    </source>
</evidence>
<dbReference type="GO" id="GO:0006644">
    <property type="term" value="P:phospholipid metabolic process"/>
    <property type="evidence" value="ECO:0007669"/>
    <property type="project" value="InterPro"/>
</dbReference>
<protein>
    <recommendedName>
        <fullName evidence="12">Phospholipid/glycerol acyltransferase domain-containing protein</fullName>
    </recommendedName>
</protein>
<dbReference type="AlphaFoldDB" id="A0A4S8J6L8"/>